<accession>A0AAD5QW96</accession>
<dbReference type="EMBL" id="JAHQIW010004931">
    <property type="protein sequence ID" value="KAJ1364314.1"/>
    <property type="molecule type" value="Genomic_DNA"/>
</dbReference>
<dbReference type="Pfam" id="PF13017">
    <property type="entry name" value="Maelstrom"/>
    <property type="match status" value="1"/>
</dbReference>
<evidence type="ECO:0000259" key="3">
    <source>
        <dbReference type="Pfam" id="PF13017"/>
    </source>
</evidence>
<dbReference type="GO" id="GO:0031047">
    <property type="term" value="P:regulatory ncRNA-mediated gene silencing"/>
    <property type="evidence" value="ECO:0007669"/>
    <property type="project" value="UniProtKB-KW"/>
</dbReference>
<comment type="caution">
    <text evidence="4">The sequence shown here is derived from an EMBL/GenBank/DDBJ whole genome shotgun (WGS) entry which is preliminary data.</text>
</comment>
<protein>
    <recommendedName>
        <fullName evidence="3">Maelstrom domain-containing protein</fullName>
    </recommendedName>
</protein>
<name>A0AAD5QW96_PARTN</name>
<evidence type="ECO:0000313" key="5">
    <source>
        <dbReference type="Proteomes" id="UP001196413"/>
    </source>
</evidence>
<reference evidence="4" key="1">
    <citation type="submission" date="2021-06" db="EMBL/GenBank/DDBJ databases">
        <title>Parelaphostrongylus tenuis whole genome reference sequence.</title>
        <authorList>
            <person name="Garwood T.J."/>
            <person name="Larsen P.A."/>
            <person name="Fountain-Jones N.M."/>
            <person name="Garbe J.R."/>
            <person name="Macchietto M.G."/>
            <person name="Kania S.A."/>
            <person name="Gerhold R.W."/>
            <person name="Richards J.E."/>
            <person name="Wolf T.M."/>
        </authorList>
    </citation>
    <scope>NUCLEOTIDE SEQUENCE</scope>
    <source>
        <strain evidence="4">MNPRO001-30</strain>
        <tissue evidence="4">Meninges</tissue>
    </source>
</reference>
<evidence type="ECO:0000256" key="2">
    <source>
        <dbReference type="ARBA" id="ARBA00023158"/>
    </source>
</evidence>
<keyword evidence="2" id="KW-0943">RNA-mediated gene silencing</keyword>
<feature type="domain" description="Maelstrom" evidence="3">
    <location>
        <begin position="87"/>
        <end position="155"/>
    </location>
</feature>
<comment type="similarity">
    <text evidence="1">Belongs to the maelstrom family.</text>
</comment>
<evidence type="ECO:0000256" key="1">
    <source>
        <dbReference type="ARBA" id="ARBA00007057"/>
    </source>
</evidence>
<keyword evidence="5" id="KW-1185">Reference proteome</keyword>
<dbReference type="Proteomes" id="UP001196413">
    <property type="component" value="Unassembled WGS sequence"/>
</dbReference>
<dbReference type="AlphaFoldDB" id="A0AAD5QW96"/>
<evidence type="ECO:0000313" key="4">
    <source>
        <dbReference type="EMBL" id="KAJ1364314.1"/>
    </source>
</evidence>
<sequence length="226" mass="26194">MECGFALYAEHLGDELDSTRSPVRELLYEEARPEWEKLTPHEQQVWTNRAVELARYRSRRYQLAAQRTEDLRRLPCMADDDVEDDEFLTVERSINVSEEGVFNTLVGPWQIHSDIQRHRAEFHSNETHRIPLTIHSTQMDKRQLVTEILERCEPDIPIRQGMQFGLYSGEILGFPCQEHRYVLADAFLYALADCLKGKALADAQAWLSALGEHLPENVRKNVASLF</sequence>
<gene>
    <name evidence="4" type="ORF">KIN20_024379</name>
</gene>
<dbReference type="GO" id="GO:0060964">
    <property type="term" value="P:regulation of miRNA-mediated gene silencing"/>
    <property type="evidence" value="ECO:0007669"/>
    <property type="project" value="InterPro"/>
</dbReference>
<organism evidence="4 5">
    <name type="scientific">Parelaphostrongylus tenuis</name>
    <name type="common">Meningeal worm</name>
    <dbReference type="NCBI Taxonomy" id="148309"/>
    <lineage>
        <taxon>Eukaryota</taxon>
        <taxon>Metazoa</taxon>
        <taxon>Ecdysozoa</taxon>
        <taxon>Nematoda</taxon>
        <taxon>Chromadorea</taxon>
        <taxon>Rhabditida</taxon>
        <taxon>Rhabditina</taxon>
        <taxon>Rhabditomorpha</taxon>
        <taxon>Strongyloidea</taxon>
        <taxon>Metastrongylidae</taxon>
        <taxon>Parelaphostrongylus</taxon>
    </lineage>
</organism>
<dbReference type="InterPro" id="IPR024970">
    <property type="entry name" value="Maelstrom"/>
</dbReference>
<proteinExistence type="inferred from homology"/>